<accession>A0A317XKI9</accession>
<gene>
    <name evidence="2" type="ORF">BCV70DRAFT_38336</name>
</gene>
<evidence type="ECO:0000256" key="1">
    <source>
        <dbReference type="SAM" id="MobiDB-lite"/>
    </source>
</evidence>
<proteinExistence type="predicted"/>
<sequence length="144" mass="16223">MGNERGKGKGRETRACAMADSTYIKYTYSESTDSDHGTYRIRTTRGCHRASVEWPGSDDDDDDEDRNEEEEDDEQQRPLCMSARARYCTGWVNLPRCPASPFPSSRECQPTIVSTVPSTVVLYSLWARQQQETGQLFGSAGRPD</sequence>
<dbReference type="EMBL" id="KZ819199">
    <property type="protein sequence ID" value="PWY98377.1"/>
    <property type="molecule type" value="Genomic_DNA"/>
</dbReference>
<reference evidence="2 3" key="1">
    <citation type="journal article" date="2018" name="Mol. Biol. Evol.">
        <title>Broad Genomic Sampling Reveals a Smut Pathogenic Ancestry of the Fungal Clade Ustilaginomycotina.</title>
        <authorList>
            <person name="Kijpornyongpan T."/>
            <person name="Mondo S.J."/>
            <person name="Barry K."/>
            <person name="Sandor L."/>
            <person name="Lee J."/>
            <person name="Lipzen A."/>
            <person name="Pangilinan J."/>
            <person name="LaButti K."/>
            <person name="Hainaut M."/>
            <person name="Henrissat B."/>
            <person name="Grigoriev I.V."/>
            <person name="Spatafora J.W."/>
            <person name="Aime M.C."/>
        </authorList>
    </citation>
    <scope>NUCLEOTIDE SEQUENCE [LARGE SCALE GENOMIC DNA]</scope>
    <source>
        <strain evidence="2 3">MCA 3645</strain>
    </source>
</reference>
<dbReference type="InParanoid" id="A0A317XKI9"/>
<organism evidence="2 3">
    <name type="scientific">Testicularia cyperi</name>
    <dbReference type="NCBI Taxonomy" id="1882483"/>
    <lineage>
        <taxon>Eukaryota</taxon>
        <taxon>Fungi</taxon>
        <taxon>Dikarya</taxon>
        <taxon>Basidiomycota</taxon>
        <taxon>Ustilaginomycotina</taxon>
        <taxon>Ustilaginomycetes</taxon>
        <taxon>Ustilaginales</taxon>
        <taxon>Anthracoideaceae</taxon>
        <taxon>Testicularia</taxon>
    </lineage>
</organism>
<evidence type="ECO:0000313" key="2">
    <source>
        <dbReference type="EMBL" id="PWY98377.1"/>
    </source>
</evidence>
<evidence type="ECO:0000313" key="3">
    <source>
        <dbReference type="Proteomes" id="UP000246740"/>
    </source>
</evidence>
<dbReference type="Proteomes" id="UP000246740">
    <property type="component" value="Unassembled WGS sequence"/>
</dbReference>
<feature type="compositionally biased region" description="Acidic residues" evidence="1">
    <location>
        <begin position="56"/>
        <end position="74"/>
    </location>
</feature>
<keyword evidence="3" id="KW-1185">Reference proteome</keyword>
<dbReference type="AlphaFoldDB" id="A0A317XKI9"/>
<name>A0A317XKI9_9BASI</name>
<protein>
    <submittedName>
        <fullName evidence="2">Uncharacterized protein</fullName>
    </submittedName>
</protein>
<feature type="region of interest" description="Disordered" evidence="1">
    <location>
        <begin position="50"/>
        <end position="78"/>
    </location>
</feature>